<organism evidence="2 3">
    <name type="scientific">Cytobacillus solani</name>
    <dbReference type="NCBI Taxonomy" id="1637975"/>
    <lineage>
        <taxon>Bacteria</taxon>
        <taxon>Bacillati</taxon>
        <taxon>Bacillota</taxon>
        <taxon>Bacilli</taxon>
        <taxon>Bacillales</taxon>
        <taxon>Bacillaceae</taxon>
        <taxon>Cytobacillus</taxon>
    </lineage>
</organism>
<feature type="domain" description="AraC effector-binding" evidence="1">
    <location>
        <begin position="1"/>
        <end position="150"/>
    </location>
</feature>
<dbReference type="Pfam" id="PF14526">
    <property type="entry name" value="Cass2"/>
    <property type="match status" value="1"/>
</dbReference>
<dbReference type="InterPro" id="IPR011256">
    <property type="entry name" value="Reg_factor_effector_dom_sf"/>
</dbReference>
<dbReference type="Proteomes" id="UP000050996">
    <property type="component" value="Unassembled WGS sequence"/>
</dbReference>
<dbReference type="RefSeq" id="WP_056686313.1">
    <property type="nucleotide sequence ID" value="NZ_LJIX01000006.1"/>
</dbReference>
<dbReference type="Gene3D" id="3.20.80.10">
    <property type="entry name" value="Regulatory factor, effector binding domain"/>
    <property type="match status" value="1"/>
</dbReference>
<name>A0A0Q3QUC5_9BACI</name>
<dbReference type="AlphaFoldDB" id="A0A0Q3QUC5"/>
<accession>A0A0Q3QUC5</accession>
<reference evidence="2 3" key="1">
    <citation type="submission" date="2015-09" db="EMBL/GenBank/DDBJ databases">
        <title>Genome sequencing project for genomic taxonomy and phylogenomics of Bacillus-like bacteria.</title>
        <authorList>
            <person name="Liu B."/>
            <person name="Wang J."/>
            <person name="Zhu Y."/>
            <person name="Liu G."/>
            <person name="Chen Q."/>
            <person name="Chen Z."/>
            <person name="Lan J."/>
            <person name="Che J."/>
            <person name="Ge C."/>
            <person name="Shi H."/>
            <person name="Pan Z."/>
            <person name="Liu X."/>
        </authorList>
    </citation>
    <scope>NUCLEOTIDE SEQUENCE [LARGE SCALE GENOMIC DNA]</scope>
    <source>
        <strain evidence="2 3">FJAT-18043</strain>
    </source>
</reference>
<gene>
    <name evidence="2" type="ORF">AN957_23275</name>
</gene>
<evidence type="ECO:0000313" key="2">
    <source>
        <dbReference type="EMBL" id="KQL21200.1"/>
    </source>
</evidence>
<protein>
    <recommendedName>
        <fullName evidence="1">AraC effector-binding domain-containing protein</fullName>
    </recommendedName>
</protein>
<dbReference type="InterPro" id="IPR029441">
    <property type="entry name" value="Cass2"/>
</dbReference>
<comment type="caution">
    <text evidence="2">The sequence shown here is derived from an EMBL/GenBank/DDBJ whole genome shotgun (WGS) entry which is preliminary data.</text>
</comment>
<evidence type="ECO:0000259" key="1">
    <source>
        <dbReference type="SMART" id="SM00871"/>
    </source>
</evidence>
<dbReference type="EMBL" id="LJIX01000006">
    <property type="protein sequence ID" value="KQL21200.1"/>
    <property type="molecule type" value="Genomic_DNA"/>
</dbReference>
<dbReference type="PATRIC" id="fig|1637975.4.peg.4665"/>
<sequence length="151" mass="17355">MKVKSRETFKLIGRSIEIQGQGVNDENYSKEKTEFYKELFNQGMMKELMPISTDKKGYAVIIPIDNGIKYFAGVVSDDYNDRYEILEISSQSYVVLTKNDGISRLLFDKLENEFFTNEDNASKYNGKEILEVLLNGDPMNAEVELWVPINS</sequence>
<evidence type="ECO:0000313" key="3">
    <source>
        <dbReference type="Proteomes" id="UP000050996"/>
    </source>
</evidence>
<dbReference type="SMART" id="SM00871">
    <property type="entry name" value="AraC_E_bind"/>
    <property type="match status" value="1"/>
</dbReference>
<proteinExistence type="predicted"/>
<keyword evidence="3" id="KW-1185">Reference proteome</keyword>
<dbReference type="InterPro" id="IPR010499">
    <property type="entry name" value="AraC_E-bd"/>
</dbReference>